<reference evidence="1" key="1">
    <citation type="submission" date="2021-01" db="EMBL/GenBank/DDBJ databases">
        <authorList>
            <person name="Zhong Y.L."/>
        </authorList>
    </citation>
    <scope>NUCLEOTIDE SEQUENCE</scope>
    <source>
        <strain evidence="1">KCTC 23302</strain>
    </source>
</reference>
<sequence>MKYLILLLISTTILSCGYDSYKHTEDIVGEWTAKSLIIKGKKYTMEKTKFIINFDKDLKYSIDSELTKLANDYYFESIPFRGKGQYQGDYAVVSDNMLRLKEKYRDKITFTYIAINNDELTLTYVSRDNVKITTVFTKTSKNE</sequence>
<protein>
    <recommendedName>
        <fullName evidence="3">Lipocalin-like domain-containing protein</fullName>
    </recommendedName>
</protein>
<keyword evidence="2" id="KW-1185">Reference proteome</keyword>
<evidence type="ECO:0000313" key="1">
    <source>
        <dbReference type="EMBL" id="MBL0683815.1"/>
    </source>
</evidence>
<dbReference type="EMBL" id="JAERQJ010000003">
    <property type="protein sequence ID" value="MBL0683815.1"/>
    <property type="molecule type" value="Genomic_DNA"/>
</dbReference>
<proteinExistence type="predicted"/>
<organism evidence="1 2">
    <name type="scientific">Aquimarina mytili</name>
    <dbReference type="NCBI Taxonomy" id="874423"/>
    <lineage>
        <taxon>Bacteria</taxon>
        <taxon>Pseudomonadati</taxon>
        <taxon>Bacteroidota</taxon>
        <taxon>Flavobacteriia</taxon>
        <taxon>Flavobacteriales</taxon>
        <taxon>Flavobacteriaceae</taxon>
        <taxon>Aquimarina</taxon>
    </lineage>
</organism>
<accession>A0A937D884</accession>
<dbReference type="RefSeq" id="WP_201919166.1">
    <property type="nucleotide sequence ID" value="NZ_BAABAX010000005.1"/>
</dbReference>
<evidence type="ECO:0008006" key="3">
    <source>
        <dbReference type="Google" id="ProtNLM"/>
    </source>
</evidence>
<comment type="caution">
    <text evidence="1">The sequence shown here is derived from an EMBL/GenBank/DDBJ whole genome shotgun (WGS) entry which is preliminary data.</text>
</comment>
<dbReference type="PROSITE" id="PS51257">
    <property type="entry name" value="PROKAR_LIPOPROTEIN"/>
    <property type="match status" value="1"/>
</dbReference>
<gene>
    <name evidence="1" type="ORF">JJQ60_09830</name>
</gene>
<evidence type="ECO:0000313" key="2">
    <source>
        <dbReference type="Proteomes" id="UP000651057"/>
    </source>
</evidence>
<name>A0A937D884_9FLAO</name>
<dbReference type="Proteomes" id="UP000651057">
    <property type="component" value="Unassembled WGS sequence"/>
</dbReference>
<dbReference type="AlphaFoldDB" id="A0A937D884"/>